<dbReference type="InterPro" id="IPR036663">
    <property type="entry name" value="Fumarylacetoacetase_C_sf"/>
</dbReference>
<feature type="domain" description="Fumarylacetoacetase-like C-terminal" evidence="3">
    <location>
        <begin position="117"/>
        <end position="326"/>
    </location>
</feature>
<dbReference type="FunFam" id="3.90.850.10:FF:000002">
    <property type="entry name" value="2-hydroxyhepta-2,4-diene-1,7-dioate isomerase"/>
    <property type="match status" value="1"/>
</dbReference>
<dbReference type="GO" id="GO:0016787">
    <property type="term" value="F:hydrolase activity"/>
    <property type="evidence" value="ECO:0007669"/>
    <property type="project" value="UniProtKB-KW"/>
</dbReference>
<comment type="similarity">
    <text evidence="1">Belongs to the FAH family.</text>
</comment>
<keyword evidence="5" id="KW-1185">Reference proteome</keyword>
<dbReference type="GO" id="GO:0046872">
    <property type="term" value="F:metal ion binding"/>
    <property type="evidence" value="ECO:0007669"/>
    <property type="project" value="UniProtKB-KW"/>
</dbReference>
<evidence type="ECO:0000256" key="2">
    <source>
        <dbReference type="ARBA" id="ARBA00022723"/>
    </source>
</evidence>
<evidence type="ECO:0000313" key="4">
    <source>
        <dbReference type="EnsemblMetazoa" id="XP_028130664.1"/>
    </source>
</evidence>
<evidence type="ECO:0000313" key="6">
    <source>
        <dbReference type="RefSeq" id="XP_028130664.1"/>
    </source>
</evidence>
<dbReference type="KEGG" id="dvv:114326475"/>
<gene>
    <name evidence="6" type="primary">LOC114326475</name>
</gene>
<dbReference type="Proteomes" id="UP001652700">
    <property type="component" value="Unplaced"/>
</dbReference>
<reference evidence="4" key="2">
    <citation type="submission" date="2025-05" db="UniProtKB">
        <authorList>
            <consortium name="EnsemblMetazoa"/>
        </authorList>
    </citation>
    <scope>IDENTIFICATION</scope>
</reference>
<name>A0A6P7F4P8_DIAVI</name>
<reference evidence="6" key="1">
    <citation type="submission" date="2025-04" db="UniProtKB">
        <authorList>
            <consortium name="RefSeq"/>
        </authorList>
    </citation>
    <scope>IDENTIFICATION</scope>
    <source>
        <tissue evidence="6">Whole insect</tissue>
    </source>
</reference>
<dbReference type="FunCoup" id="A0A6P7F4P8">
    <property type="interactions" value="77"/>
</dbReference>
<proteinExistence type="inferred from homology"/>
<organism evidence="6">
    <name type="scientific">Diabrotica virgifera virgifera</name>
    <name type="common">western corn rootworm</name>
    <dbReference type="NCBI Taxonomy" id="50390"/>
    <lineage>
        <taxon>Eukaryota</taxon>
        <taxon>Metazoa</taxon>
        <taxon>Ecdysozoa</taxon>
        <taxon>Arthropoda</taxon>
        <taxon>Hexapoda</taxon>
        <taxon>Insecta</taxon>
        <taxon>Pterygota</taxon>
        <taxon>Neoptera</taxon>
        <taxon>Endopterygota</taxon>
        <taxon>Coleoptera</taxon>
        <taxon>Polyphaga</taxon>
        <taxon>Cucujiformia</taxon>
        <taxon>Chrysomeloidea</taxon>
        <taxon>Chrysomelidae</taxon>
        <taxon>Galerucinae</taxon>
        <taxon>Diabroticina</taxon>
        <taxon>Diabroticites</taxon>
        <taxon>Diabrotica</taxon>
    </lineage>
</organism>
<evidence type="ECO:0000256" key="1">
    <source>
        <dbReference type="ARBA" id="ARBA00010211"/>
    </source>
</evidence>
<dbReference type="AlphaFoldDB" id="A0A6P7F4P8"/>
<dbReference type="GO" id="GO:0050163">
    <property type="term" value="F:oxaloacetate tautomerase activity"/>
    <property type="evidence" value="ECO:0007669"/>
    <property type="project" value="UniProtKB-ARBA"/>
</dbReference>
<sequence>MSTILHKTRILFNSQTLKQLKHFQDTRKFSLSTAAKMRIVQYRLKKGGKQHLGAQLSSGGDIIDISAVDHSIPNSLVEFLGQGCGVYEKASRIVAEGKSVTSLENVDLLSPITRPDKVACVGLNYSGHCSEQNIPEPKEPMIFSKFSSVIVGPYDNIEIPPITDVSNSVDWEVELAVVIGKKAKAIRQDQANDHIFGYTVAQDISARDWQKKRNNGQFLLGKSMDTFCPLGPVVVTKNKVDVNNLSIKSWVNGVLKQDGNTSELIFKIDFLVSYLSQIVTLYPGDVILTGTPAGVGMHRNPPEYLKKGDILESEIEGIGRLRNVVV</sequence>
<dbReference type="InterPro" id="IPR051121">
    <property type="entry name" value="FAH"/>
</dbReference>
<dbReference type="GO" id="GO:0006107">
    <property type="term" value="P:oxaloacetate metabolic process"/>
    <property type="evidence" value="ECO:0007669"/>
    <property type="project" value="UniProtKB-ARBA"/>
</dbReference>
<dbReference type="EnsemblMetazoa" id="XM_028274863.2">
    <property type="protein sequence ID" value="XP_028130664.1"/>
    <property type="gene ID" value="LOC114326475"/>
</dbReference>
<dbReference type="InParanoid" id="A0A6P7F4P8"/>
<dbReference type="OrthoDB" id="411064at2759"/>
<protein>
    <submittedName>
        <fullName evidence="6">Fumarylacetoacetate hydrolase domain-containing protein 2 isoform X1</fullName>
    </submittedName>
</protein>
<keyword evidence="2" id="KW-0479">Metal-binding</keyword>
<dbReference type="Gene3D" id="3.90.850.10">
    <property type="entry name" value="Fumarylacetoacetase-like, C-terminal domain"/>
    <property type="match status" value="1"/>
</dbReference>
<dbReference type="InterPro" id="IPR011234">
    <property type="entry name" value="Fumarylacetoacetase-like_C"/>
</dbReference>
<dbReference type="SUPFAM" id="SSF56529">
    <property type="entry name" value="FAH"/>
    <property type="match status" value="1"/>
</dbReference>
<evidence type="ECO:0000313" key="5">
    <source>
        <dbReference type="Proteomes" id="UP001652700"/>
    </source>
</evidence>
<keyword evidence="6" id="KW-0378">Hydrolase</keyword>
<dbReference type="GeneID" id="114326475"/>
<dbReference type="Pfam" id="PF01557">
    <property type="entry name" value="FAA_hydrolase"/>
    <property type="match status" value="1"/>
</dbReference>
<dbReference type="PANTHER" id="PTHR42796">
    <property type="entry name" value="FUMARYLACETOACETATE HYDROLASE DOMAIN-CONTAINING PROTEIN 2A-RELATED"/>
    <property type="match status" value="1"/>
</dbReference>
<evidence type="ECO:0000259" key="3">
    <source>
        <dbReference type="Pfam" id="PF01557"/>
    </source>
</evidence>
<dbReference type="RefSeq" id="XP_028130664.1">
    <property type="nucleotide sequence ID" value="XM_028274863.1"/>
</dbReference>
<dbReference type="PANTHER" id="PTHR42796:SF4">
    <property type="entry name" value="FUMARYLACETOACETATE HYDROLASE DOMAIN-CONTAINING PROTEIN 2A"/>
    <property type="match status" value="1"/>
</dbReference>
<accession>A0A6P7F4P8</accession>